<organism evidence="3 4">
    <name type="scientific">Heligmosomoides polygyrus</name>
    <name type="common">Parasitic roundworm</name>
    <dbReference type="NCBI Taxonomy" id="6339"/>
    <lineage>
        <taxon>Eukaryota</taxon>
        <taxon>Metazoa</taxon>
        <taxon>Ecdysozoa</taxon>
        <taxon>Nematoda</taxon>
        <taxon>Chromadorea</taxon>
        <taxon>Rhabditida</taxon>
        <taxon>Rhabditina</taxon>
        <taxon>Rhabditomorpha</taxon>
        <taxon>Strongyloidea</taxon>
        <taxon>Heligmosomidae</taxon>
        <taxon>Heligmosomoides</taxon>
    </lineage>
</organism>
<reference evidence="4" key="2">
    <citation type="submission" date="2019-09" db="UniProtKB">
        <authorList>
            <consortium name="WormBaseParasite"/>
        </authorList>
    </citation>
    <scope>IDENTIFICATION</scope>
</reference>
<proteinExistence type="predicted"/>
<dbReference type="WBParaSite" id="HPBE_0001454201-mRNA-1">
    <property type="protein sequence ID" value="HPBE_0001454201-mRNA-1"/>
    <property type="gene ID" value="HPBE_0001454201"/>
</dbReference>
<keyword evidence="3" id="KW-1185">Reference proteome</keyword>
<evidence type="ECO:0000313" key="4">
    <source>
        <dbReference type="WBParaSite" id="HPBE_0001454201-mRNA-1"/>
    </source>
</evidence>
<feature type="signal peptide" evidence="1">
    <location>
        <begin position="1"/>
        <end position="19"/>
    </location>
</feature>
<evidence type="ECO:0000313" key="2">
    <source>
        <dbReference type="EMBL" id="VDO99960.1"/>
    </source>
</evidence>
<protein>
    <submittedName>
        <fullName evidence="4">RRM domain-containing protein</fullName>
    </submittedName>
</protein>
<keyword evidence="1" id="KW-0732">Signal</keyword>
<reference evidence="2 3" key="1">
    <citation type="submission" date="2018-11" db="EMBL/GenBank/DDBJ databases">
        <authorList>
            <consortium name="Pathogen Informatics"/>
        </authorList>
    </citation>
    <scope>NUCLEOTIDE SEQUENCE [LARGE SCALE GENOMIC DNA]</scope>
</reference>
<evidence type="ECO:0000313" key="3">
    <source>
        <dbReference type="Proteomes" id="UP000050761"/>
    </source>
</evidence>
<name>A0A183G0C9_HELPZ</name>
<evidence type="ECO:0000256" key="1">
    <source>
        <dbReference type="SAM" id="SignalP"/>
    </source>
</evidence>
<feature type="chain" id="PRO_5044551765" evidence="1">
    <location>
        <begin position="20"/>
        <end position="123"/>
    </location>
</feature>
<dbReference type="AlphaFoldDB" id="A0A183G0C9"/>
<accession>A0A3P7ZJT0</accession>
<dbReference type="Proteomes" id="UP000050761">
    <property type="component" value="Unassembled WGS sequence"/>
</dbReference>
<dbReference type="EMBL" id="UZAH01028408">
    <property type="protein sequence ID" value="VDO99960.1"/>
    <property type="molecule type" value="Genomic_DNA"/>
</dbReference>
<accession>A0A183G0C9</accession>
<gene>
    <name evidence="2" type="ORF">HPBE_LOCUS14543</name>
</gene>
<sequence>MHSLLFLEVLLDQVPDSSANPRETGGVYGINGATPSDEAALIIGKLDNVMNSSIDNSLEDLHVVRKPTNWTGLFCFVHGDLLNKAVDKLQEWVDEETPLEIISERSRLRFNTFLRSEDGRQHR</sequence>